<name>A7ITY2_PBCVM</name>
<reference evidence="1 2" key="1">
    <citation type="journal article" date="2007" name="Virology">
        <title>Sequence and annotation of the 314-kb MT325 and the 321-kb FR483 viruses that infect Chlorella Pbi.</title>
        <authorList>
            <person name="Fitzgerald L.A."/>
            <person name="Graves M.V."/>
            <person name="Li X."/>
            <person name="Feldblyum T."/>
            <person name="Hartigan J."/>
            <person name="Van Etten J.L."/>
        </authorList>
    </citation>
    <scope>NUCLEOTIDE SEQUENCE [LARGE SCALE GENOMIC DNA]</scope>
    <source>
        <strain evidence="1 2">MT325</strain>
    </source>
</reference>
<organism evidence="1 2">
    <name type="scientific">Paramecium bursaria Chlorella virus MT325</name>
    <name type="common">PBCV-MT325</name>
    <dbReference type="NCBI Taxonomy" id="346932"/>
    <lineage>
        <taxon>Viruses</taxon>
        <taxon>Varidnaviria</taxon>
        <taxon>Bamfordvirae</taxon>
        <taxon>Nucleocytoviricota</taxon>
        <taxon>Megaviricetes</taxon>
        <taxon>Algavirales</taxon>
        <taxon>Phycodnaviridae</taxon>
        <taxon>Chlorovirus</taxon>
        <taxon>Chlorovirus conductrix</taxon>
        <taxon>Paramecium bursaria Chlorella virus A1</taxon>
    </lineage>
</organism>
<sequence>MCLLQKEQRWVSAGFTLQLTSLGGHKLVPRSKEHKSHSTSNIWRTIRSMGDTVGVLVWRAVWGRFV</sequence>
<protein>
    <submittedName>
        <fullName evidence="1">Uncharacterized protein m252L</fullName>
    </submittedName>
</protein>
<dbReference type="EMBL" id="DQ491001">
    <property type="protein sequence ID" value="ABT13806.1"/>
    <property type="molecule type" value="Genomic_DNA"/>
</dbReference>
<organismHost>
    <name type="scientific">Paramecium bursaria</name>
    <dbReference type="NCBI Taxonomy" id="74790"/>
</organismHost>
<accession>A7ITY2</accession>
<gene>
    <name evidence="1" type="primary">m252L</name>
    <name evidence="1" type="ORF">MT325_m252L</name>
</gene>
<proteinExistence type="predicted"/>
<evidence type="ECO:0000313" key="2">
    <source>
        <dbReference type="Proteomes" id="UP000246715"/>
    </source>
</evidence>
<evidence type="ECO:0000313" key="1">
    <source>
        <dbReference type="EMBL" id="ABT13806.1"/>
    </source>
</evidence>
<dbReference type="Proteomes" id="UP000246715">
    <property type="component" value="Segment"/>
</dbReference>